<protein>
    <submittedName>
        <fullName evidence="1">Uncharacterized protein</fullName>
    </submittedName>
</protein>
<evidence type="ECO:0000313" key="1">
    <source>
        <dbReference type="EMBL" id="MBA0733616.1"/>
    </source>
</evidence>
<sequence>MEHFKTGRKKFSKQIEGAVKLSSQIENYTMQLTI</sequence>
<dbReference type="EMBL" id="JABEZY010000002">
    <property type="protein sequence ID" value="MBA0733616.1"/>
    <property type="molecule type" value="Genomic_DNA"/>
</dbReference>
<accession>A0A7J9BBG3</accession>
<evidence type="ECO:0000313" key="2">
    <source>
        <dbReference type="Proteomes" id="UP000593579"/>
    </source>
</evidence>
<proteinExistence type="predicted"/>
<gene>
    <name evidence="1" type="ORF">Gogos_017611</name>
</gene>
<dbReference type="Proteomes" id="UP000593579">
    <property type="component" value="Unassembled WGS sequence"/>
</dbReference>
<reference evidence="1 2" key="1">
    <citation type="journal article" date="2019" name="Genome Biol. Evol.">
        <title>Insights into the evolution of the New World diploid cottons (Gossypium, subgenus Houzingenia) based on genome sequencing.</title>
        <authorList>
            <person name="Grover C.E."/>
            <person name="Arick M.A. 2nd"/>
            <person name="Thrash A."/>
            <person name="Conover J.L."/>
            <person name="Sanders W.S."/>
            <person name="Peterson D.G."/>
            <person name="Frelichowski J.E."/>
            <person name="Scheffler J.A."/>
            <person name="Scheffler B.E."/>
            <person name="Wendel J.F."/>
        </authorList>
    </citation>
    <scope>NUCLEOTIDE SEQUENCE [LARGE SCALE GENOMIC DNA]</scope>
    <source>
        <strain evidence="1">5</strain>
        <tissue evidence="1">Leaf</tissue>
    </source>
</reference>
<comment type="caution">
    <text evidence="1">The sequence shown here is derived from an EMBL/GenBank/DDBJ whole genome shotgun (WGS) entry which is preliminary data.</text>
</comment>
<organism evidence="1 2">
    <name type="scientific">Gossypium gossypioides</name>
    <name type="common">Mexican cotton</name>
    <name type="synonym">Selera gossypioides</name>
    <dbReference type="NCBI Taxonomy" id="34282"/>
    <lineage>
        <taxon>Eukaryota</taxon>
        <taxon>Viridiplantae</taxon>
        <taxon>Streptophyta</taxon>
        <taxon>Embryophyta</taxon>
        <taxon>Tracheophyta</taxon>
        <taxon>Spermatophyta</taxon>
        <taxon>Magnoliopsida</taxon>
        <taxon>eudicotyledons</taxon>
        <taxon>Gunneridae</taxon>
        <taxon>Pentapetalae</taxon>
        <taxon>rosids</taxon>
        <taxon>malvids</taxon>
        <taxon>Malvales</taxon>
        <taxon>Malvaceae</taxon>
        <taxon>Malvoideae</taxon>
        <taxon>Gossypium</taxon>
    </lineage>
</organism>
<dbReference type="AlphaFoldDB" id="A0A7J9BBG3"/>
<name>A0A7J9BBG3_GOSGO</name>
<keyword evidence="2" id="KW-1185">Reference proteome</keyword>